<keyword evidence="13" id="KW-1185">Reference proteome</keyword>
<dbReference type="InterPro" id="IPR041588">
    <property type="entry name" value="Integrase_H2C2"/>
</dbReference>
<dbReference type="InterPro" id="IPR036397">
    <property type="entry name" value="RNaseH_sf"/>
</dbReference>
<dbReference type="GO" id="GO:0042575">
    <property type="term" value="C:DNA polymerase complex"/>
    <property type="evidence" value="ECO:0007669"/>
    <property type="project" value="UniProtKB-ARBA"/>
</dbReference>
<dbReference type="InterPro" id="IPR001878">
    <property type="entry name" value="Znf_CCHC"/>
</dbReference>
<dbReference type="PROSITE" id="PS50994">
    <property type="entry name" value="INTEGRASE"/>
    <property type="match status" value="1"/>
</dbReference>
<evidence type="ECO:0000256" key="2">
    <source>
        <dbReference type="ARBA" id="ARBA00022679"/>
    </source>
</evidence>
<dbReference type="EC" id="2.7.7.49" evidence="1"/>
<dbReference type="GO" id="GO:0015074">
    <property type="term" value="P:DNA integration"/>
    <property type="evidence" value="ECO:0007669"/>
    <property type="project" value="InterPro"/>
</dbReference>
<dbReference type="GO" id="GO:0019899">
    <property type="term" value="F:enzyme binding"/>
    <property type="evidence" value="ECO:0007669"/>
    <property type="project" value="UniProtKB-ARBA"/>
</dbReference>
<evidence type="ECO:0000256" key="5">
    <source>
        <dbReference type="ARBA" id="ARBA00022759"/>
    </source>
</evidence>
<dbReference type="InterPro" id="IPR021109">
    <property type="entry name" value="Peptidase_aspartic_dom_sf"/>
</dbReference>
<keyword evidence="8" id="KW-0862">Zinc</keyword>
<evidence type="ECO:0000256" key="7">
    <source>
        <dbReference type="ARBA" id="ARBA00022918"/>
    </source>
</evidence>
<feature type="domain" description="Reverse transcriptase" evidence="10">
    <location>
        <begin position="441"/>
        <end position="619"/>
    </location>
</feature>
<feature type="domain" description="CCHC-type" evidence="9">
    <location>
        <begin position="212"/>
        <end position="226"/>
    </location>
</feature>
<dbReference type="GO" id="GO:0003964">
    <property type="term" value="F:RNA-directed DNA polymerase activity"/>
    <property type="evidence" value="ECO:0007669"/>
    <property type="project" value="UniProtKB-KW"/>
</dbReference>
<dbReference type="InterPro" id="IPR012337">
    <property type="entry name" value="RNaseH-like_sf"/>
</dbReference>
<keyword evidence="2" id="KW-0808">Transferase</keyword>
<dbReference type="SUPFAM" id="SSF50630">
    <property type="entry name" value="Acid proteases"/>
    <property type="match status" value="1"/>
</dbReference>
<dbReference type="SUPFAM" id="SSF56672">
    <property type="entry name" value="DNA/RNA polymerases"/>
    <property type="match status" value="1"/>
</dbReference>
<gene>
    <name evidence="12" type="ORF">M513_12447</name>
</gene>
<keyword evidence="4" id="KW-0540">Nuclease</keyword>
<dbReference type="FunFam" id="1.10.340.70:FF:000003">
    <property type="entry name" value="Protein CBG25708"/>
    <property type="match status" value="1"/>
</dbReference>
<dbReference type="InterPro" id="IPR043128">
    <property type="entry name" value="Rev_trsase/Diguanyl_cyclase"/>
</dbReference>
<dbReference type="InterPro" id="IPR001584">
    <property type="entry name" value="Integrase_cat-core"/>
</dbReference>
<dbReference type="CDD" id="cd09274">
    <property type="entry name" value="RNase_HI_RT_Ty3"/>
    <property type="match status" value="1"/>
</dbReference>
<keyword evidence="5" id="KW-0255">Endonuclease</keyword>
<dbReference type="GO" id="GO:0008270">
    <property type="term" value="F:zinc ion binding"/>
    <property type="evidence" value="ECO:0007669"/>
    <property type="project" value="UniProtKB-KW"/>
</dbReference>
<evidence type="ECO:0000256" key="3">
    <source>
        <dbReference type="ARBA" id="ARBA00022695"/>
    </source>
</evidence>
<keyword evidence="8" id="KW-0479">Metal-binding</keyword>
<evidence type="ECO:0000256" key="6">
    <source>
        <dbReference type="ARBA" id="ARBA00022801"/>
    </source>
</evidence>
<keyword evidence="8" id="KW-0863">Zinc-finger</keyword>
<dbReference type="Pfam" id="PF00665">
    <property type="entry name" value="rve"/>
    <property type="match status" value="1"/>
</dbReference>
<evidence type="ECO:0000313" key="13">
    <source>
        <dbReference type="Proteomes" id="UP000030764"/>
    </source>
</evidence>
<evidence type="ECO:0000256" key="8">
    <source>
        <dbReference type="PROSITE-ProRule" id="PRU00047"/>
    </source>
</evidence>
<dbReference type="Gene3D" id="3.10.10.10">
    <property type="entry name" value="HIV Type 1 Reverse Transcriptase, subunit A, domain 1"/>
    <property type="match status" value="1"/>
</dbReference>
<proteinExistence type="predicted"/>
<keyword evidence="3" id="KW-0548">Nucleotidyltransferase</keyword>
<protein>
    <recommendedName>
        <fullName evidence="1">RNA-directed DNA polymerase</fullName>
        <ecNumber evidence="1">2.7.7.49</ecNumber>
    </recommendedName>
</protein>
<feature type="domain" description="Integrase catalytic" evidence="11">
    <location>
        <begin position="961"/>
        <end position="1052"/>
    </location>
</feature>
<evidence type="ECO:0000256" key="1">
    <source>
        <dbReference type="ARBA" id="ARBA00012493"/>
    </source>
</evidence>
<dbReference type="Gene3D" id="3.30.70.270">
    <property type="match status" value="2"/>
</dbReference>
<sequence>MPKNCAGVELGDRKPIAPYRPFNPKEDKWETWLLQFRAYLDINCVSEENLKRSCVLTSLVPSCFEELRRACLPKTPFDFCYEEIKSKLEKLYGAQVLLLRERANFFKVRQEAHQSAMEFANELKHAAENCDFDSFNLEAALIVQFVNGMSNEHCKRKLLAKGRSITLEEAVSFVQIDEQVRSSQTDSSAKETGICSVIRTTRPEQRTATEQKCFRCGKKGHPQADCLFKEAICFNCKCVGHLARMCKKPPSGRCNRPSRAPRRKRAAARQVRTVTVTSVAHFNGRAFLNADSFAVRVRINGQPVMMELDTGAAVTIVDTEWWERIGKPDLSPPSVHLELYGPRTVPERRGTVASSMRRSDLDTSLQSFLRAGAEVKQVKQSALLDVLKKYATLFQPELGHCKKLKAHVELKQGAVPVLRKPFPVAYALRGAVEAELQRYVDMGVLTPVEQSDWAAPIVIAKKPNKRVRLCADFSTGLNRALVTNAHPIPSPEDLYQALEGGMKYSKLDLSDAYLQLELDEESKKILVINTHKGLFRYNRLPFGVSAAPSIFQRTMDRMLEGLPHVAAYLDDIIITGRTDEEHMKNLDTVLQRLTEHGFRIRKEKCQFLQAEVEYLGHILTPEGIRADPKRVEAIAKMPAPSDASKLRSFLGMVNFYSQFIPNLADLCAPLHGLLKKDVAWKWSRREQTVFDKIKADGSVKVVAHASKVLNSAQRNYAQIEKEALALVYGVKRFHKYLWGRQFVLVTDHKPLVTIFGSTKGVPQTAASRLMRWAVTLMNYSFTIEYRNTKLFGEADGLSRLPTSSDELFDSNFDAKEVEDELMINQLIREIRNELLVTAKEIEQHTKQDRIFQEVGRYVSVGWPEKCPKQEIQPYFQKRWELQVVYGCLLWGTRIVIPEALRRTLTRLHEMHPGRDRMVSAARQYCWWPGMDKEISDWVASCSQCAGALNSPARAPLHPWNVTGGPWKRVHADFAGPVNGLMFLILVDSLSKWPEVVIMRDTTASRTVSEMRRIFATHGIPEVLVTDNGPQFVSEEFSSFCIQQGVNHVTTGP</sequence>
<dbReference type="InterPro" id="IPR043502">
    <property type="entry name" value="DNA/RNA_pol_sf"/>
</dbReference>
<dbReference type="Pfam" id="PF17917">
    <property type="entry name" value="RT_RNaseH"/>
    <property type="match status" value="1"/>
</dbReference>
<dbReference type="Proteomes" id="UP000030764">
    <property type="component" value="Unassembled WGS sequence"/>
</dbReference>
<dbReference type="SUPFAM" id="SSF53098">
    <property type="entry name" value="Ribonuclease H-like"/>
    <property type="match status" value="1"/>
</dbReference>
<dbReference type="CDD" id="cd01647">
    <property type="entry name" value="RT_LTR"/>
    <property type="match status" value="1"/>
</dbReference>
<dbReference type="PROSITE" id="PS50878">
    <property type="entry name" value="RT_POL"/>
    <property type="match status" value="1"/>
</dbReference>
<accession>A0A085LNY3</accession>
<dbReference type="InterPro" id="IPR000477">
    <property type="entry name" value="RT_dom"/>
</dbReference>
<dbReference type="FunFam" id="3.30.70.270:FF:000023">
    <property type="entry name" value="Pol"/>
    <property type="match status" value="1"/>
</dbReference>
<dbReference type="Gene3D" id="1.10.340.70">
    <property type="match status" value="1"/>
</dbReference>
<dbReference type="PROSITE" id="PS50158">
    <property type="entry name" value="ZF_CCHC"/>
    <property type="match status" value="1"/>
</dbReference>
<dbReference type="EMBL" id="KL363358">
    <property type="protein sequence ID" value="KFD46679.1"/>
    <property type="molecule type" value="Genomic_DNA"/>
</dbReference>
<dbReference type="GO" id="GO:0016787">
    <property type="term" value="F:hydrolase activity"/>
    <property type="evidence" value="ECO:0007669"/>
    <property type="project" value="UniProtKB-KW"/>
</dbReference>
<dbReference type="InterPro" id="IPR036875">
    <property type="entry name" value="Znf_CCHC_sf"/>
</dbReference>
<dbReference type="SUPFAM" id="SSF57756">
    <property type="entry name" value="Retrovirus zinc finger-like domains"/>
    <property type="match status" value="1"/>
</dbReference>
<evidence type="ECO:0000259" key="10">
    <source>
        <dbReference type="PROSITE" id="PS50878"/>
    </source>
</evidence>
<dbReference type="Pfam" id="PF13650">
    <property type="entry name" value="Asp_protease_2"/>
    <property type="match status" value="1"/>
</dbReference>
<keyword evidence="6" id="KW-0378">Hydrolase</keyword>
<dbReference type="PANTHER" id="PTHR37984:SF5">
    <property type="entry name" value="PROTEIN NYNRIN-LIKE"/>
    <property type="match status" value="1"/>
</dbReference>
<dbReference type="Gene3D" id="2.40.70.10">
    <property type="entry name" value="Acid Proteases"/>
    <property type="match status" value="1"/>
</dbReference>
<dbReference type="Pfam" id="PF00078">
    <property type="entry name" value="RVT_1"/>
    <property type="match status" value="1"/>
</dbReference>
<dbReference type="GO" id="GO:0003676">
    <property type="term" value="F:nucleic acid binding"/>
    <property type="evidence" value="ECO:0007669"/>
    <property type="project" value="InterPro"/>
</dbReference>
<dbReference type="Gene3D" id="4.10.60.10">
    <property type="entry name" value="Zinc finger, CCHC-type"/>
    <property type="match status" value="1"/>
</dbReference>
<dbReference type="GO" id="GO:0004519">
    <property type="term" value="F:endonuclease activity"/>
    <property type="evidence" value="ECO:0007669"/>
    <property type="project" value="UniProtKB-KW"/>
</dbReference>
<evidence type="ECO:0000313" key="12">
    <source>
        <dbReference type="EMBL" id="KFD46679.1"/>
    </source>
</evidence>
<dbReference type="InterPro" id="IPR050951">
    <property type="entry name" value="Retrovirus_Pol_polyprotein"/>
</dbReference>
<dbReference type="AlphaFoldDB" id="A0A085LNY3"/>
<dbReference type="SMART" id="SM00343">
    <property type="entry name" value="ZnF_C2HC"/>
    <property type="match status" value="2"/>
</dbReference>
<dbReference type="Gene3D" id="3.30.420.10">
    <property type="entry name" value="Ribonuclease H-like superfamily/Ribonuclease H"/>
    <property type="match status" value="1"/>
</dbReference>
<name>A0A085LNY3_9BILA</name>
<dbReference type="PANTHER" id="PTHR37984">
    <property type="entry name" value="PROTEIN CBG26694"/>
    <property type="match status" value="1"/>
</dbReference>
<reference evidence="12 13" key="1">
    <citation type="journal article" date="2014" name="Nat. Genet.">
        <title>Genome and transcriptome of the porcine whipworm Trichuris suis.</title>
        <authorList>
            <person name="Jex A.R."/>
            <person name="Nejsum P."/>
            <person name="Schwarz E.M."/>
            <person name="Hu L."/>
            <person name="Young N.D."/>
            <person name="Hall R.S."/>
            <person name="Korhonen P.K."/>
            <person name="Liao S."/>
            <person name="Thamsborg S."/>
            <person name="Xia J."/>
            <person name="Xu P."/>
            <person name="Wang S."/>
            <person name="Scheerlinck J.P."/>
            <person name="Hofmann A."/>
            <person name="Sternberg P.W."/>
            <person name="Wang J."/>
            <person name="Gasser R.B."/>
        </authorList>
    </citation>
    <scope>NUCLEOTIDE SEQUENCE [LARGE SCALE GENOMIC DNA]</scope>
    <source>
        <strain evidence="12">DCEP-RM93M</strain>
    </source>
</reference>
<dbReference type="InterPro" id="IPR041373">
    <property type="entry name" value="RT_RNaseH"/>
</dbReference>
<dbReference type="Pfam" id="PF17921">
    <property type="entry name" value="Integrase_H2C2"/>
    <property type="match status" value="1"/>
</dbReference>
<organism evidence="12 13">
    <name type="scientific">Trichuris suis</name>
    <name type="common">pig whipworm</name>
    <dbReference type="NCBI Taxonomy" id="68888"/>
    <lineage>
        <taxon>Eukaryota</taxon>
        <taxon>Metazoa</taxon>
        <taxon>Ecdysozoa</taxon>
        <taxon>Nematoda</taxon>
        <taxon>Enoplea</taxon>
        <taxon>Dorylaimia</taxon>
        <taxon>Trichinellida</taxon>
        <taxon>Trichuridae</taxon>
        <taxon>Trichuris</taxon>
    </lineage>
</organism>
<keyword evidence="7" id="KW-0695">RNA-directed DNA polymerase</keyword>
<evidence type="ECO:0000256" key="4">
    <source>
        <dbReference type="ARBA" id="ARBA00022722"/>
    </source>
</evidence>
<evidence type="ECO:0000259" key="9">
    <source>
        <dbReference type="PROSITE" id="PS50158"/>
    </source>
</evidence>
<evidence type="ECO:0000259" key="11">
    <source>
        <dbReference type="PROSITE" id="PS50994"/>
    </source>
</evidence>